<dbReference type="RefSeq" id="XP_053582573.1">
    <property type="nucleotide sequence ID" value="XM_053733660.1"/>
</dbReference>
<gene>
    <name evidence="1" type="ORF">GCK72_020574</name>
</gene>
<evidence type="ECO:0000313" key="2">
    <source>
        <dbReference type="Proteomes" id="UP000483820"/>
    </source>
</evidence>
<proteinExistence type="predicted"/>
<evidence type="ECO:0000313" key="1">
    <source>
        <dbReference type="EMBL" id="KAF1754016.1"/>
    </source>
</evidence>
<dbReference type="GeneID" id="78776950"/>
<comment type="caution">
    <text evidence="1">The sequence shown here is derived from an EMBL/GenBank/DDBJ whole genome shotgun (WGS) entry which is preliminary data.</text>
</comment>
<sequence length="201" mass="21286">MKLNKWIASLGGDSTVVVAVTGDADVSLLSPSGSPRVLDEPVVSVLWVGTVSDEKDSVVELLGRAFLVILLLISFWKISVSLVISSNVLLVEVALHVTSLVWVRVLGINTVVVTNVLKGLVHKSSVASVVSVLGGAVDEILFGERDELSKLASVLSFECSGGGERPARSTHSLVLDIGDEMGVTPVDLIWDLESKSVVRVM</sequence>
<dbReference type="KEGG" id="crq:GCK72_020574"/>
<reference evidence="1 2" key="1">
    <citation type="submission" date="2019-12" db="EMBL/GenBank/DDBJ databases">
        <title>Chromosome-level assembly of the Caenorhabditis remanei genome.</title>
        <authorList>
            <person name="Teterina A.A."/>
            <person name="Willis J.H."/>
            <person name="Phillips P.C."/>
        </authorList>
    </citation>
    <scope>NUCLEOTIDE SEQUENCE [LARGE SCALE GENOMIC DNA]</scope>
    <source>
        <strain evidence="1 2">PX506</strain>
        <tissue evidence="1">Whole organism</tissue>
    </source>
</reference>
<protein>
    <submittedName>
        <fullName evidence="1">Uncharacterized protein</fullName>
    </submittedName>
</protein>
<organism evidence="1 2">
    <name type="scientific">Caenorhabditis remanei</name>
    <name type="common">Caenorhabditis vulgaris</name>
    <dbReference type="NCBI Taxonomy" id="31234"/>
    <lineage>
        <taxon>Eukaryota</taxon>
        <taxon>Metazoa</taxon>
        <taxon>Ecdysozoa</taxon>
        <taxon>Nematoda</taxon>
        <taxon>Chromadorea</taxon>
        <taxon>Rhabditida</taxon>
        <taxon>Rhabditina</taxon>
        <taxon>Rhabditomorpha</taxon>
        <taxon>Rhabditoidea</taxon>
        <taxon>Rhabditidae</taxon>
        <taxon>Peloderinae</taxon>
        <taxon>Caenorhabditis</taxon>
    </lineage>
</organism>
<accession>A0A6A5GH75</accession>
<dbReference type="Proteomes" id="UP000483820">
    <property type="component" value="Chromosome V"/>
</dbReference>
<name>A0A6A5GH75_CAERE</name>
<dbReference type="AlphaFoldDB" id="A0A6A5GH75"/>
<dbReference type="EMBL" id="WUAV01000005">
    <property type="protein sequence ID" value="KAF1754016.1"/>
    <property type="molecule type" value="Genomic_DNA"/>
</dbReference>
<dbReference type="CTD" id="78776950"/>